<dbReference type="Gene3D" id="2.120.10.80">
    <property type="entry name" value="Kelch-type beta propeller"/>
    <property type="match status" value="1"/>
</dbReference>
<accession>A0A0G0GSY4</accession>
<evidence type="ECO:0000313" key="3">
    <source>
        <dbReference type="Proteomes" id="UP000033876"/>
    </source>
</evidence>
<name>A0A0G0GSY4_9BACT</name>
<dbReference type="Pfam" id="PF18998">
    <property type="entry name" value="Flg_new_2"/>
    <property type="match status" value="2"/>
</dbReference>
<dbReference type="EMBL" id="LBTF01000059">
    <property type="protein sequence ID" value="KKQ34173.1"/>
    <property type="molecule type" value="Genomic_DNA"/>
</dbReference>
<dbReference type="SUPFAM" id="SSF117281">
    <property type="entry name" value="Kelch motif"/>
    <property type="match status" value="1"/>
</dbReference>
<organism evidence="2 3">
    <name type="scientific">Candidatus Nomurabacteria bacterium GW2011_GWB1_37_5</name>
    <dbReference type="NCBI Taxonomy" id="1618742"/>
    <lineage>
        <taxon>Bacteria</taxon>
        <taxon>Candidatus Nomuraibacteriota</taxon>
    </lineage>
</organism>
<evidence type="ECO:0000259" key="1">
    <source>
        <dbReference type="Pfam" id="PF18998"/>
    </source>
</evidence>
<feature type="domain" description="Bacterial repeat" evidence="1">
    <location>
        <begin position="385"/>
        <end position="430"/>
    </location>
</feature>
<proteinExistence type="predicted"/>
<gene>
    <name evidence="2" type="ORF">US50_C0059G0006</name>
</gene>
<dbReference type="Proteomes" id="UP000033876">
    <property type="component" value="Unassembled WGS sequence"/>
</dbReference>
<feature type="domain" description="Bacterial repeat" evidence="1">
    <location>
        <begin position="476"/>
        <end position="520"/>
    </location>
</feature>
<dbReference type="AlphaFoldDB" id="A0A0G0GSY4"/>
<dbReference type="InterPro" id="IPR044060">
    <property type="entry name" value="Bacterial_rp_domain"/>
</dbReference>
<sequence>MMKKFFILPVFILILFSIIFPSFKADASTLCCFGGGPTECGGVGTCGDGNTSCSVGGVSGGTCWDTVVLPKNDKGFFMNWVNAVKVRFASLPAVTGGVMVEKRETQMREEKVSLKLSVNTTTGATKYKFKIYDKEGKLFKEYNLNNPYLNLNEEILKSFSPSEKYSFTVSAGNSVGFSVPTASKEFSVKTRMVQIPPSYFSGVADRFGLVGVVNNKAKKDGSPKTPVLLILTKISTPGGTGLVKSSPNGINCDTLCQSQSNTFSYPSPTLEAYEDPGSQFIGWQVQEGGSFISVSTCTTAATPSLSSPICVVTPTPGSPGGMEVFAHFAPILTTGNGPNILTVSKIGSGGGTVNGIYPVPPTITQNISCDPICTANFPQSPNQYTALLEAIPNSSSNFMGWSGNCTPVATNPNQCKVFMNTTKTVTAQFDLGPTLTITKSGTGNGTVKDNPLSGINCASGLSSDCIESYSISTPSKIVTLVAQPSIGSKFNGWSGGGCSGTGSCQVTMDMDKTINSQFNKSIAFIDSNNIISVTESKPCVNDTWTQKADFGGAARVGSAAFSIGNKGYVGGGTISANVFSDGFWEYTPGSGLMGGTWIQKASLNVPRNQPAAFSISNMGYLGLGWTNYIYSGGAPYSPTKEFWRYDPSVNTWTQIPAMSSTQTGGAYTVGGLYNKISFSIGNKGYIGSGHLAAGADPTKVAHKKFDEYDQQNNTWTQKGDFIGGIEAGAVGFSIGNKGYIVKKISGSTIRKIMYGLKELILEEPLDSRLLVFRLIIKVTLE</sequence>
<comment type="caution">
    <text evidence="2">The sequence shown here is derived from an EMBL/GenBank/DDBJ whole genome shotgun (WGS) entry which is preliminary data.</text>
</comment>
<reference evidence="2 3" key="1">
    <citation type="journal article" date="2015" name="Nature">
        <title>rRNA introns, odd ribosomes, and small enigmatic genomes across a large radiation of phyla.</title>
        <authorList>
            <person name="Brown C.T."/>
            <person name="Hug L.A."/>
            <person name="Thomas B.C."/>
            <person name="Sharon I."/>
            <person name="Castelle C.J."/>
            <person name="Singh A."/>
            <person name="Wilkins M.J."/>
            <person name="Williams K.H."/>
            <person name="Banfield J.F."/>
        </authorList>
    </citation>
    <scope>NUCLEOTIDE SEQUENCE [LARGE SCALE GENOMIC DNA]</scope>
</reference>
<dbReference type="InterPro" id="IPR015915">
    <property type="entry name" value="Kelch-typ_b-propeller"/>
</dbReference>
<dbReference type="PATRIC" id="fig|1618742.3.peg.818"/>
<protein>
    <submittedName>
        <fullName evidence="2">Kelch repeat type 1-containing protein</fullName>
    </submittedName>
</protein>
<evidence type="ECO:0000313" key="2">
    <source>
        <dbReference type="EMBL" id="KKQ34173.1"/>
    </source>
</evidence>